<evidence type="ECO:0000256" key="15">
    <source>
        <dbReference type="ARBA" id="ARBA00039243"/>
    </source>
</evidence>
<keyword evidence="3" id="KW-0813">Transport</keyword>
<dbReference type="PANTHER" id="PTHR45686:SF1">
    <property type="entry name" value="ADP-RIBOSYLATION FACTOR GTPASE-ACTIVATING PROTEIN 3"/>
    <property type="match status" value="1"/>
</dbReference>
<keyword evidence="5" id="KW-0963">Cytoplasm</keyword>
<evidence type="ECO:0000256" key="5">
    <source>
        <dbReference type="ARBA" id="ARBA00022490"/>
    </source>
</evidence>
<feature type="compositionally biased region" description="Low complexity" evidence="17">
    <location>
        <begin position="489"/>
        <end position="499"/>
    </location>
</feature>
<evidence type="ECO:0000259" key="18">
    <source>
        <dbReference type="PROSITE" id="PS50115"/>
    </source>
</evidence>
<evidence type="ECO:0000256" key="6">
    <source>
        <dbReference type="ARBA" id="ARBA00022553"/>
    </source>
</evidence>
<feature type="domain" description="Arf-GAP" evidence="18">
    <location>
        <begin position="150"/>
        <end position="266"/>
    </location>
</feature>
<evidence type="ECO:0000313" key="20">
    <source>
        <dbReference type="Proteomes" id="UP001176940"/>
    </source>
</evidence>
<evidence type="ECO:0000256" key="9">
    <source>
        <dbReference type="ARBA" id="ARBA00022833"/>
    </source>
</evidence>
<comment type="caution">
    <text evidence="19">The sequence shown here is derived from an EMBL/GenBank/DDBJ whole genome shotgun (WGS) entry which is preliminary data.</text>
</comment>
<evidence type="ECO:0000256" key="2">
    <source>
        <dbReference type="ARBA" id="ARBA00004496"/>
    </source>
</evidence>
<dbReference type="CDD" id="cd09028">
    <property type="entry name" value="ArfGap_ArfGap3"/>
    <property type="match status" value="1"/>
</dbReference>
<keyword evidence="9" id="KW-0862">Zinc</keyword>
<feature type="compositionally biased region" description="Polar residues" evidence="17">
    <location>
        <begin position="530"/>
        <end position="543"/>
    </location>
</feature>
<evidence type="ECO:0000256" key="17">
    <source>
        <dbReference type="SAM" id="MobiDB-lite"/>
    </source>
</evidence>
<dbReference type="Pfam" id="PF01412">
    <property type="entry name" value="ArfGap"/>
    <property type="match status" value="1"/>
</dbReference>
<dbReference type="InterPro" id="IPR038508">
    <property type="entry name" value="ArfGAP_dom_sf"/>
</dbReference>
<evidence type="ECO:0000256" key="7">
    <source>
        <dbReference type="ARBA" id="ARBA00022723"/>
    </source>
</evidence>
<sequence length="692" mass="77044">MENMLKHFKALGCLMNLKLNFLHSYVDDFPENLGAVSEEQGERFHQDVKRMERQYQGRWIVNMMGDYCWILNREDAQAFCKRKGIKRKGKGRWANPNSKVWGLYQAPTVRAWTPNTDFTVKSVLLFGFDSPEHRSEVPGEMAEPHKQDIAAIFKRLRSVPTNKVCFDCGAKNPSWASITYGVFLCIDCSGTHRSLGVHLSFIRSTELDSNWSWFQLRCMQVGGNTNATVFFRQHGCSTNDTNAKYNSRASNLYREKIKTLATQATRKHGTDLWIDGSGAPPLSPKEKEEDFFASHVEHVSNPDWEEPPTADELLTPNVQQPIVPDGKEGGLDSGPSVDCLSMSPKAALEVSSLIKKKPGPAKKGLGAKKAGLGAQKVSSKSFSEIEKQAHAVDKIKEQEMTNASKKSEEPIVSSLRLAYKDLEIQKQKDEEKLKNLPAKKKAEAERLGMGFGNRSGISHSVLSEMQTIEQEAPRAAKPKKVYQDDAQDDFFFSGTSSSRSRYRDDPPEPVSSSFLSWDERSDDDWKKETTSTNYDTTLSSKTSSYDDRPATRRKPDLDPGPVSDDAQKKFGNAKAISSDMFFGKQDSADYEARSRLERLSGSASISSADLFDEQKKQPSANYSLSSVMPSAPDMANFKQGVKSVAGRLSVLANGVMTTIQEVNLIVKFLDSSVNGAEICCVLDSNITTFVEK</sequence>
<reference evidence="19" key="1">
    <citation type="submission" date="2023-07" db="EMBL/GenBank/DDBJ databases">
        <authorList>
            <person name="Stuckert A."/>
        </authorList>
    </citation>
    <scope>NUCLEOTIDE SEQUENCE</scope>
</reference>
<organism evidence="19 20">
    <name type="scientific">Ranitomeya imitator</name>
    <name type="common">mimic poison frog</name>
    <dbReference type="NCBI Taxonomy" id="111125"/>
    <lineage>
        <taxon>Eukaryota</taxon>
        <taxon>Metazoa</taxon>
        <taxon>Chordata</taxon>
        <taxon>Craniata</taxon>
        <taxon>Vertebrata</taxon>
        <taxon>Euteleostomi</taxon>
        <taxon>Amphibia</taxon>
        <taxon>Batrachia</taxon>
        <taxon>Anura</taxon>
        <taxon>Neobatrachia</taxon>
        <taxon>Hyloidea</taxon>
        <taxon>Dendrobatidae</taxon>
        <taxon>Dendrobatinae</taxon>
        <taxon>Ranitomeya</taxon>
    </lineage>
</organism>
<feature type="compositionally biased region" description="Basic and acidic residues" evidence="17">
    <location>
        <begin position="517"/>
        <end position="529"/>
    </location>
</feature>
<dbReference type="PANTHER" id="PTHR45686">
    <property type="entry name" value="ADP-RIBOSYLATION FACTOR GTPASE ACTIVATING PROTEIN 3, ISOFORM H-RELATED"/>
    <property type="match status" value="1"/>
</dbReference>
<feature type="compositionally biased region" description="Basic and acidic residues" evidence="17">
    <location>
        <begin position="544"/>
        <end position="557"/>
    </location>
</feature>
<keyword evidence="8 16" id="KW-0863">Zinc-finger</keyword>
<dbReference type="InterPro" id="IPR001164">
    <property type="entry name" value="ArfGAP_dom"/>
</dbReference>
<dbReference type="Gene3D" id="1.10.220.150">
    <property type="entry name" value="Arf GTPase activating protein"/>
    <property type="match status" value="1"/>
</dbReference>
<evidence type="ECO:0000256" key="1">
    <source>
        <dbReference type="ARBA" id="ARBA00004255"/>
    </source>
</evidence>
<dbReference type="InterPro" id="IPR037278">
    <property type="entry name" value="ARFGAP/RecO"/>
</dbReference>
<dbReference type="PROSITE" id="PS50115">
    <property type="entry name" value="ARFGAP"/>
    <property type="match status" value="1"/>
</dbReference>
<keyword evidence="13" id="KW-0472">Membrane</keyword>
<keyword evidence="4" id="KW-0343">GTPase activation</keyword>
<evidence type="ECO:0000256" key="10">
    <source>
        <dbReference type="ARBA" id="ARBA00022892"/>
    </source>
</evidence>
<evidence type="ECO:0000256" key="12">
    <source>
        <dbReference type="ARBA" id="ARBA00023034"/>
    </source>
</evidence>
<accession>A0ABN9MA57</accession>
<keyword evidence="7" id="KW-0479">Metal-binding</keyword>
<keyword evidence="12" id="KW-0333">Golgi apparatus</keyword>
<evidence type="ECO:0000256" key="4">
    <source>
        <dbReference type="ARBA" id="ARBA00022468"/>
    </source>
</evidence>
<dbReference type="Proteomes" id="UP001176940">
    <property type="component" value="Unassembled WGS sequence"/>
</dbReference>
<evidence type="ECO:0000256" key="3">
    <source>
        <dbReference type="ARBA" id="ARBA00022448"/>
    </source>
</evidence>
<dbReference type="PRINTS" id="PR00405">
    <property type="entry name" value="REVINTRACTNG"/>
</dbReference>
<evidence type="ECO:0000256" key="16">
    <source>
        <dbReference type="PROSITE-ProRule" id="PRU00288"/>
    </source>
</evidence>
<feature type="region of interest" description="Disordered" evidence="17">
    <location>
        <begin position="426"/>
        <end position="567"/>
    </location>
</feature>
<evidence type="ECO:0000256" key="14">
    <source>
        <dbReference type="ARBA" id="ARBA00037105"/>
    </source>
</evidence>
<comment type="function">
    <text evidence="14">GTPase-activating protein (GAP) for ADP ribosylation factor 1 (ARF1). Hydrolysis of ARF1-bound GTP may lead to dissociation of coatomer from Golgi-derived membranes to allow fusion with target membranes.</text>
</comment>
<dbReference type="SUPFAM" id="SSF57863">
    <property type="entry name" value="ArfGap/RecO-like zinc finger"/>
    <property type="match status" value="1"/>
</dbReference>
<dbReference type="EMBL" id="CAUEEQ010050714">
    <property type="protein sequence ID" value="CAJ0960714.1"/>
    <property type="molecule type" value="Genomic_DNA"/>
</dbReference>
<proteinExistence type="predicted"/>
<keyword evidence="6" id="KW-0597">Phosphoprotein</keyword>
<evidence type="ECO:0000256" key="11">
    <source>
        <dbReference type="ARBA" id="ARBA00022927"/>
    </source>
</evidence>
<keyword evidence="20" id="KW-1185">Reference proteome</keyword>
<evidence type="ECO:0000256" key="8">
    <source>
        <dbReference type="ARBA" id="ARBA00022771"/>
    </source>
</evidence>
<feature type="compositionally biased region" description="Polar residues" evidence="17">
    <location>
        <begin position="455"/>
        <end position="469"/>
    </location>
</feature>
<protein>
    <recommendedName>
        <fullName evidence="15">ADP-ribosylation factor GTPase-activating protein 3</fullName>
    </recommendedName>
</protein>
<evidence type="ECO:0000256" key="13">
    <source>
        <dbReference type="ARBA" id="ARBA00023136"/>
    </source>
</evidence>
<dbReference type="SMART" id="SM00105">
    <property type="entry name" value="ArfGap"/>
    <property type="match status" value="1"/>
</dbReference>
<gene>
    <name evidence="19" type="ORF">RIMI_LOCUS17404256</name>
</gene>
<evidence type="ECO:0000313" key="19">
    <source>
        <dbReference type="EMBL" id="CAJ0960714.1"/>
    </source>
</evidence>
<name>A0ABN9MA57_9NEOB</name>
<comment type="subcellular location">
    <subcellularLocation>
        <location evidence="2">Cytoplasm</location>
    </subcellularLocation>
    <subcellularLocation>
        <location evidence="1">Golgi apparatus membrane</location>
        <topology evidence="1">Peripheral membrane protein</topology>
        <orientation evidence="1">Cytoplasmic side</orientation>
    </subcellularLocation>
</comment>
<feature type="compositionally biased region" description="Basic and acidic residues" evidence="17">
    <location>
        <begin position="426"/>
        <end position="446"/>
    </location>
</feature>
<keyword evidence="10" id="KW-0931">ER-Golgi transport</keyword>
<keyword evidence="11" id="KW-0653">Protein transport</keyword>